<dbReference type="Pfam" id="PF03800">
    <property type="entry name" value="Nuf2"/>
    <property type="match status" value="1"/>
</dbReference>
<evidence type="ECO:0000256" key="11">
    <source>
        <dbReference type="ARBA" id="ARBA00023328"/>
    </source>
</evidence>
<evidence type="ECO:0000256" key="2">
    <source>
        <dbReference type="ARBA" id="ARBA00004629"/>
    </source>
</evidence>
<dbReference type="Pfam" id="PF18595">
    <property type="entry name" value="Nuf2_DHR10-like"/>
    <property type="match status" value="1"/>
</dbReference>
<comment type="subcellular location">
    <subcellularLocation>
        <location evidence="2">Chromosome</location>
        <location evidence="2">Centromere</location>
        <location evidence="2">Kinetochore</location>
    </subcellularLocation>
    <subcellularLocation>
        <location evidence="1">Nucleus</location>
    </subcellularLocation>
</comment>
<dbReference type="InterPro" id="IPR005549">
    <property type="entry name" value="Kinetochore_Nuf2_N"/>
</dbReference>
<protein>
    <submittedName>
        <fullName evidence="15">Uncharacterized protein</fullName>
    </submittedName>
</protein>
<dbReference type="GeneID" id="30200939"/>
<feature type="domain" description="Nuf2 DHR10-like" evidence="14">
    <location>
        <begin position="267"/>
        <end position="383"/>
    </location>
</feature>
<dbReference type="AlphaFoldDB" id="A0A1E3NY13"/>
<feature type="coiled-coil region" evidence="12">
    <location>
        <begin position="71"/>
        <end position="98"/>
    </location>
</feature>
<evidence type="ECO:0000259" key="14">
    <source>
        <dbReference type="Pfam" id="PF18595"/>
    </source>
</evidence>
<evidence type="ECO:0000256" key="6">
    <source>
        <dbReference type="ARBA" id="ARBA00022776"/>
    </source>
</evidence>
<accession>A0A1E3NY13</accession>
<dbReference type="GO" id="GO:0045132">
    <property type="term" value="P:meiotic chromosome segregation"/>
    <property type="evidence" value="ECO:0007669"/>
    <property type="project" value="TreeGrafter"/>
</dbReference>
<keyword evidence="6" id="KW-0498">Mitosis</keyword>
<evidence type="ECO:0000259" key="13">
    <source>
        <dbReference type="Pfam" id="PF03800"/>
    </source>
</evidence>
<name>A0A1E3NY13_WICAA</name>
<evidence type="ECO:0000256" key="12">
    <source>
        <dbReference type="SAM" id="Coils"/>
    </source>
</evidence>
<keyword evidence="9" id="KW-0539">Nucleus</keyword>
<dbReference type="GO" id="GO:0007052">
    <property type="term" value="P:mitotic spindle organization"/>
    <property type="evidence" value="ECO:0007669"/>
    <property type="project" value="TreeGrafter"/>
</dbReference>
<keyword evidence="5" id="KW-0132">Cell division</keyword>
<dbReference type="GO" id="GO:0051301">
    <property type="term" value="P:cell division"/>
    <property type="evidence" value="ECO:0007669"/>
    <property type="project" value="UniProtKB-KW"/>
</dbReference>
<dbReference type="RefSeq" id="XP_019037306.1">
    <property type="nucleotide sequence ID" value="XM_019183693.1"/>
</dbReference>
<keyword evidence="4" id="KW-0158">Chromosome</keyword>
<dbReference type="GO" id="GO:0051315">
    <property type="term" value="P:attachment of mitotic spindle microtubules to kinetochore"/>
    <property type="evidence" value="ECO:0007669"/>
    <property type="project" value="TreeGrafter"/>
</dbReference>
<dbReference type="PANTHER" id="PTHR21650">
    <property type="entry name" value="MEMBRALIN/KINETOCHORE PROTEIN NUF2"/>
    <property type="match status" value="1"/>
</dbReference>
<feature type="coiled-coil region" evidence="12">
    <location>
        <begin position="308"/>
        <end position="391"/>
    </location>
</feature>
<dbReference type="InterPro" id="IPR041112">
    <property type="entry name" value="Nuf2_DHR10-like"/>
</dbReference>
<evidence type="ECO:0000313" key="15">
    <source>
        <dbReference type="EMBL" id="ODQ58099.1"/>
    </source>
</evidence>
<feature type="domain" description="Kinetochore protein Nuf2 N-terminal" evidence="13">
    <location>
        <begin position="18"/>
        <end position="154"/>
    </location>
</feature>
<dbReference type="STRING" id="683960.A0A1E3NY13"/>
<evidence type="ECO:0000313" key="16">
    <source>
        <dbReference type="Proteomes" id="UP000094112"/>
    </source>
</evidence>
<dbReference type="EMBL" id="KV454212">
    <property type="protein sequence ID" value="ODQ58099.1"/>
    <property type="molecule type" value="Genomic_DNA"/>
</dbReference>
<evidence type="ECO:0000256" key="5">
    <source>
        <dbReference type="ARBA" id="ARBA00022618"/>
    </source>
</evidence>
<comment type="similarity">
    <text evidence="3">Belongs to the NUF2 family.</text>
</comment>
<dbReference type="GO" id="GO:0005634">
    <property type="term" value="C:nucleus"/>
    <property type="evidence" value="ECO:0007669"/>
    <property type="project" value="UniProtKB-SubCell"/>
</dbReference>
<evidence type="ECO:0000256" key="3">
    <source>
        <dbReference type="ARBA" id="ARBA00005498"/>
    </source>
</evidence>
<keyword evidence="16" id="KW-1185">Reference proteome</keyword>
<dbReference type="GO" id="GO:0031262">
    <property type="term" value="C:Ndc80 complex"/>
    <property type="evidence" value="ECO:0007669"/>
    <property type="project" value="InterPro"/>
</dbReference>
<evidence type="ECO:0000256" key="1">
    <source>
        <dbReference type="ARBA" id="ARBA00004123"/>
    </source>
</evidence>
<dbReference type="OrthoDB" id="8194677at2759"/>
<keyword evidence="8 12" id="KW-0175">Coiled coil</keyword>
<gene>
    <name evidence="15" type="ORF">WICANDRAFT_64243</name>
</gene>
<dbReference type="GO" id="GO:0051383">
    <property type="term" value="P:kinetochore organization"/>
    <property type="evidence" value="ECO:0007669"/>
    <property type="project" value="TreeGrafter"/>
</dbReference>
<organism evidence="15 16">
    <name type="scientific">Wickerhamomyces anomalus (strain ATCC 58044 / CBS 1984 / NCYC 433 / NRRL Y-366-8)</name>
    <name type="common">Yeast</name>
    <name type="synonym">Hansenula anomala</name>
    <dbReference type="NCBI Taxonomy" id="683960"/>
    <lineage>
        <taxon>Eukaryota</taxon>
        <taxon>Fungi</taxon>
        <taxon>Dikarya</taxon>
        <taxon>Ascomycota</taxon>
        <taxon>Saccharomycotina</taxon>
        <taxon>Saccharomycetes</taxon>
        <taxon>Phaffomycetales</taxon>
        <taxon>Wickerhamomycetaceae</taxon>
        <taxon>Wickerhamomyces</taxon>
    </lineage>
</organism>
<evidence type="ECO:0000256" key="7">
    <source>
        <dbReference type="ARBA" id="ARBA00022838"/>
    </source>
</evidence>
<evidence type="ECO:0000256" key="8">
    <source>
        <dbReference type="ARBA" id="ARBA00023054"/>
    </source>
</evidence>
<evidence type="ECO:0000256" key="4">
    <source>
        <dbReference type="ARBA" id="ARBA00022454"/>
    </source>
</evidence>
<dbReference type="InterPro" id="IPR038275">
    <property type="entry name" value="Nuf2_N_sf"/>
</dbReference>
<dbReference type="Proteomes" id="UP000094112">
    <property type="component" value="Unassembled WGS sequence"/>
</dbReference>
<dbReference type="Gene3D" id="1.10.418.60">
    <property type="entry name" value="Ncd80 complex, Nuf2 subunit"/>
    <property type="match status" value="1"/>
</dbReference>
<proteinExistence type="inferred from homology"/>
<keyword evidence="11" id="KW-0137">Centromere</keyword>
<evidence type="ECO:0000256" key="10">
    <source>
        <dbReference type="ARBA" id="ARBA00023306"/>
    </source>
</evidence>
<dbReference type="GO" id="GO:0044877">
    <property type="term" value="F:protein-containing complex binding"/>
    <property type="evidence" value="ECO:0007669"/>
    <property type="project" value="TreeGrafter"/>
</dbReference>
<keyword evidence="10" id="KW-0131">Cell cycle</keyword>
<reference evidence="15 16" key="1">
    <citation type="journal article" date="2016" name="Proc. Natl. Acad. Sci. U.S.A.">
        <title>Comparative genomics of biotechnologically important yeasts.</title>
        <authorList>
            <person name="Riley R."/>
            <person name="Haridas S."/>
            <person name="Wolfe K.H."/>
            <person name="Lopes M.R."/>
            <person name="Hittinger C.T."/>
            <person name="Goeker M."/>
            <person name="Salamov A.A."/>
            <person name="Wisecaver J.H."/>
            <person name="Long T.M."/>
            <person name="Calvey C.H."/>
            <person name="Aerts A.L."/>
            <person name="Barry K.W."/>
            <person name="Choi C."/>
            <person name="Clum A."/>
            <person name="Coughlan A.Y."/>
            <person name="Deshpande S."/>
            <person name="Douglass A.P."/>
            <person name="Hanson S.J."/>
            <person name="Klenk H.-P."/>
            <person name="LaButti K.M."/>
            <person name="Lapidus A."/>
            <person name="Lindquist E.A."/>
            <person name="Lipzen A.M."/>
            <person name="Meier-Kolthoff J.P."/>
            <person name="Ohm R.A."/>
            <person name="Otillar R.P."/>
            <person name="Pangilinan J.L."/>
            <person name="Peng Y."/>
            <person name="Rokas A."/>
            <person name="Rosa C.A."/>
            <person name="Scheuner C."/>
            <person name="Sibirny A.A."/>
            <person name="Slot J.C."/>
            <person name="Stielow J.B."/>
            <person name="Sun H."/>
            <person name="Kurtzman C.P."/>
            <person name="Blackwell M."/>
            <person name="Grigoriev I.V."/>
            <person name="Jeffries T.W."/>
        </authorList>
    </citation>
    <scope>NUCLEOTIDE SEQUENCE [LARGE SCALE GENOMIC DNA]</scope>
    <source>
        <strain evidence="16">ATCC 58044 / CBS 1984 / NCYC 433 / NRRL Y-366-8</strain>
    </source>
</reference>
<keyword evidence="7" id="KW-0995">Kinetochore</keyword>
<feature type="coiled-coil region" evidence="12">
    <location>
        <begin position="161"/>
        <end position="216"/>
    </location>
</feature>
<sequence>MSRQSSIRRQNHEPVKSDRFPLLDIPELSLCLKSCNLSAPEEDLFKPTPIFVQSIFQQILHIFLSISPNRIRHRQQKLVEDEDEREEFEESLNLLSLQTILYKFFVDCGIYDFMVTDLTKPEPQRVKRLLSAVVNFARFREEHLYDNEAIMQENNLKFDKFQTNLDENKTLKKNIQGLEDRNNKINNNLDQLNEHNHKVEQELRNLKKIQESLTTQHLNYKTEKSRLIQSLEDHNYLLLESKKDLEKMKNYIIESPDIISKIIQDMNNSLESDQQALSDLELRSRKLAITIESFNLIQQDLKNCLKLVEELTIEINKENLNNNKLNQYKEKFEDNNLKVNELNRRIQLLTRQIKNNEEKTLRTTQQKDEKVKEYELKMQELHEIYATLMTEKNLNDRDMQKKKTYINSIQKKMYDLEMSFKKEYDETTLEIQRLNSHFKVYLNQIEEKLNL</sequence>
<dbReference type="PANTHER" id="PTHR21650:SF2">
    <property type="entry name" value="KINETOCHORE PROTEIN NUF2"/>
    <property type="match status" value="1"/>
</dbReference>
<evidence type="ECO:0000256" key="9">
    <source>
        <dbReference type="ARBA" id="ARBA00023242"/>
    </source>
</evidence>